<proteinExistence type="predicted"/>
<name>A0A0A8WXW5_MESS1</name>
<protein>
    <submittedName>
        <fullName evidence="1">Uncharacterized protein</fullName>
    </submittedName>
</protein>
<evidence type="ECO:0000313" key="1">
    <source>
        <dbReference type="EMBL" id="GAM12468.1"/>
    </source>
</evidence>
<evidence type="ECO:0000313" key="2">
    <source>
        <dbReference type="Proteomes" id="UP000031014"/>
    </source>
</evidence>
<keyword evidence="2" id="KW-1185">Reference proteome</keyword>
<gene>
    <name evidence="1" type="ORF">SAMD00020551_0603</name>
</gene>
<dbReference type="Proteomes" id="UP000031014">
    <property type="component" value="Unassembled WGS sequence"/>
</dbReference>
<dbReference type="EMBL" id="BASE01000012">
    <property type="protein sequence ID" value="GAM12468.1"/>
    <property type="molecule type" value="Genomic_DNA"/>
</dbReference>
<dbReference type="AlphaFoldDB" id="A0A0A8WXW5"/>
<comment type="caution">
    <text evidence="1">The sequence shown here is derived from an EMBL/GenBank/DDBJ whole genome shotgun (WGS) entry which is preliminary data.</text>
</comment>
<reference evidence="1 2" key="1">
    <citation type="submission" date="2013-06" db="EMBL/GenBank/DDBJ databases">
        <title>Whole genome shotgun sequence of Bacillus selenatarsenatis SF-1.</title>
        <authorList>
            <person name="Kuroda M."/>
            <person name="Sei K."/>
            <person name="Yamashita M."/>
            <person name="Ike M."/>
        </authorList>
    </citation>
    <scope>NUCLEOTIDE SEQUENCE [LARGE SCALE GENOMIC DNA]</scope>
    <source>
        <strain evidence="1 2">SF-1</strain>
    </source>
</reference>
<accession>A0A0A8WXW5</accession>
<organism evidence="1 2">
    <name type="scientific">Mesobacillus selenatarsenatis (strain DSM 18680 / JCM 14380 / FERM P-15431 / SF-1)</name>
    <dbReference type="NCBI Taxonomy" id="1321606"/>
    <lineage>
        <taxon>Bacteria</taxon>
        <taxon>Bacillati</taxon>
        <taxon>Bacillota</taxon>
        <taxon>Bacilli</taxon>
        <taxon>Bacillales</taxon>
        <taxon>Bacillaceae</taxon>
        <taxon>Mesobacillus</taxon>
    </lineage>
</organism>
<sequence length="43" mass="5265">MLYLNGNHLNKPYEFEWTLLSCILRLETIRKDDYYYYSKANTA</sequence>
<dbReference type="STRING" id="1321606.SAMD00020551_0603"/>